<dbReference type="PROSITE" id="PS51318">
    <property type="entry name" value="TAT"/>
    <property type="match status" value="1"/>
</dbReference>
<evidence type="ECO:0000313" key="3">
    <source>
        <dbReference type="EMBL" id="OQW49843.1"/>
    </source>
</evidence>
<dbReference type="EMBL" id="LWDL01000030">
    <property type="protein sequence ID" value="OQW49843.1"/>
    <property type="molecule type" value="Genomic_DNA"/>
</dbReference>
<sequence length="303" mass="32284">MLSRRSFVAVAGAAILVDRVQAQTAPTSHAPTQFVRISHQGKPAIARIDGDKATLWSSTSLADALTGKGQAKTTTIPLASADILPNVDANAKILCMALNYVNHAAEAKQPVPESPLLFFKSQEAMIAPTALIAPPAIYSKLDYEGELAIMIGKEALAVSVDKAWDHVAGVAAFNDTTARDLQDVKAGQRTHLDWFSAKSLDRSTPVGRFVPVAHIADDLKARRTRVMTRVNGEERQNAAIADMVFDIPQIVSFISTRVRLSPGDIIATGTPPGVGFGSGRFLKKGDVVEVEISGLPVLRSVIG</sequence>
<protein>
    <recommendedName>
        <fullName evidence="2">Fumarylacetoacetase-like C-terminal domain-containing protein</fullName>
    </recommendedName>
</protein>
<proteinExistence type="predicted"/>
<accession>A0A1W9HR22</accession>
<dbReference type="GO" id="GO:0003824">
    <property type="term" value="F:catalytic activity"/>
    <property type="evidence" value="ECO:0007669"/>
    <property type="project" value="InterPro"/>
</dbReference>
<dbReference type="SUPFAM" id="SSF56529">
    <property type="entry name" value="FAH"/>
    <property type="match status" value="1"/>
</dbReference>
<evidence type="ECO:0000259" key="2">
    <source>
        <dbReference type="Pfam" id="PF01557"/>
    </source>
</evidence>
<evidence type="ECO:0000313" key="4">
    <source>
        <dbReference type="Proteomes" id="UP000192872"/>
    </source>
</evidence>
<evidence type="ECO:0000256" key="1">
    <source>
        <dbReference type="ARBA" id="ARBA00022723"/>
    </source>
</evidence>
<dbReference type="InterPro" id="IPR036663">
    <property type="entry name" value="Fumarylacetoacetase_C_sf"/>
</dbReference>
<dbReference type="AlphaFoldDB" id="A0A1W9HR22"/>
<name>A0A1W9HR22_9HYPH</name>
<dbReference type="GO" id="GO:0046872">
    <property type="term" value="F:metal ion binding"/>
    <property type="evidence" value="ECO:0007669"/>
    <property type="project" value="UniProtKB-KW"/>
</dbReference>
<dbReference type="InterPro" id="IPR006311">
    <property type="entry name" value="TAT_signal"/>
</dbReference>
<gene>
    <name evidence="3" type="ORF">A4S15_14150</name>
</gene>
<dbReference type="STRING" id="1827387.A4S15_14150"/>
<dbReference type="Gene3D" id="3.90.850.10">
    <property type="entry name" value="Fumarylacetoacetase-like, C-terminal domain"/>
    <property type="match status" value="1"/>
</dbReference>
<dbReference type="Proteomes" id="UP000192872">
    <property type="component" value="Unassembled WGS sequence"/>
</dbReference>
<comment type="caution">
    <text evidence="3">The sequence shown here is derived from an EMBL/GenBank/DDBJ whole genome shotgun (WGS) entry which is preliminary data.</text>
</comment>
<feature type="domain" description="Fumarylacetoacetase-like C-terminal" evidence="2">
    <location>
        <begin position="92"/>
        <end position="300"/>
    </location>
</feature>
<dbReference type="PANTHER" id="PTHR11820">
    <property type="entry name" value="ACYLPYRUVASE"/>
    <property type="match status" value="1"/>
</dbReference>
<dbReference type="RefSeq" id="WP_376801449.1">
    <property type="nucleotide sequence ID" value="NZ_DBNB01000021.1"/>
</dbReference>
<organism evidence="3 4">
    <name type="scientific">Candidatus Raskinella chloraquaticus</name>
    <dbReference type="NCBI Taxonomy" id="1951219"/>
    <lineage>
        <taxon>Bacteria</taxon>
        <taxon>Pseudomonadati</taxon>
        <taxon>Pseudomonadota</taxon>
        <taxon>Alphaproteobacteria</taxon>
        <taxon>Hyphomicrobiales</taxon>
        <taxon>Phreatobacteraceae</taxon>
        <taxon>Candidatus Raskinella</taxon>
    </lineage>
</organism>
<reference evidence="3 4" key="1">
    <citation type="journal article" date="2017" name="Water Res.">
        <title>Comammox in drinking water systems.</title>
        <authorList>
            <person name="Wang Y."/>
            <person name="Ma L."/>
            <person name="Mao Y."/>
            <person name="Jiang X."/>
            <person name="Xia Y."/>
            <person name="Yu K."/>
            <person name="Li B."/>
            <person name="Zhang T."/>
        </authorList>
    </citation>
    <scope>NUCLEOTIDE SEQUENCE [LARGE SCALE GENOMIC DNA]</scope>
    <source>
        <strain evidence="3">SG_bin8</strain>
    </source>
</reference>
<dbReference type="InterPro" id="IPR011234">
    <property type="entry name" value="Fumarylacetoacetase-like_C"/>
</dbReference>
<dbReference type="Pfam" id="PF01557">
    <property type="entry name" value="FAA_hydrolase"/>
    <property type="match status" value="1"/>
</dbReference>
<keyword evidence="1" id="KW-0479">Metal-binding</keyword>